<dbReference type="GO" id="GO:0007155">
    <property type="term" value="P:cell adhesion"/>
    <property type="evidence" value="ECO:0007669"/>
    <property type="project" value="InterPro"/>
</dbReference>
<dbReference type="InterPro" id="IPR008964">
    <property type="entry name" value="Invasin/intimin_cell_adhesion"/>
</dbReference>
<dbReference type="PROSITE" id="PS51257">
    <property type="entry name" value="PROKAR_LIPOPROTEIN"/>
    <property type="match status" value="1"/>
</dbReference>
<dbReference type="Gene3D" id="3.90.132.10">
    <property type="entry name" value="Leishmanolysin , domain 2"/>
    <property type="match status" value="1"/>
</dbReference>
<dbReference type="Gene3D" id="3.40.390.10">
    <property type="entry name" value="Collagenase (Catalytic Domain)"/>
    <property type="match status" value="1"/>
</dbReference>
<keyword evidence="3" id="KW-0479">Metal-binding</keyword>
<dbReference type="InterPro" id="IPR003343">
    <property type="entry name" value="Big_2"/>
</dbReference>
<name>A0A7X1NWT9_9DEIO</name>
<dbReference type="EMBL" id="WBSL01000003">
    <property type="protein sequence ID" value="MPY66919.1"/>
    <property type="molecule type" value="Genomic_DNA"/>
</dbReference>
<dbReference type="AlphaFoldDB" id="A0A7X1NWT9"/>
<proteinExistence type="predicted"/>
<dbReference type="InterPro" id="IPR001577">
    <property type="entry name" value="Peptidase_M8"/>
</dbReference>
<evidence type="ECO:0000256" key="5">
    <source>
        <dbReference type="ARBA" id="ARBA00022833"/>
    </source>
</evidence>
<accession>A0A7X1NWT9</accession>
<dbReference type="SUPFAM" id="SSF49373">
    <property type="entry name" value="Invasin/intimin cell-adhesion fragments"/>
    <property type="match status" value="4"/>
</dbReference>
<evidence type="ECO:0000256" key="2">
    <source>
        <dbReference type="ARBA" id="ARBA00022670"/>
    </source>
</evidence>
<protein>
    <recommendedName>
        <fullName evidence="9">BIG2 domain-containing protein</fullName>
    </recommendedName>
</protein>
<gene>
    <name evidence="10" type="ORF">F8S09_09480</name>
</gene>
<feature type="domain" description="BIG2" evidence="9">
    <location>
        <begin position="136"/>
        <end position="213"/>
    </location>
</feature>
<comment type="caution">
    <text evidence="10">The sequence shown here is derived from an EMBL/GenBank/DDBJ whole genome shotgun (WGS) entry which is preliminary data.</text>
</comment>
<feature type="signal peptide" evidence="8">
    <location>
        <begin position="1"/>
        <end position="24"/>
    </location>
</feature>
<evidence type="ECO:0000313" key="10">
    <source>
        <dbReference type="EMBL" id="MPY66919.1"/>
    </source>
</evidence>
<evidence type="ECO:0000256" key="8">
    <source>
        <dbReference type="SAM" id="SignalP"/>
    </source>
</evidence>
<keyword evidence="5" id="KW-0862">Zinc</keyword>
<dbReference type="PANTHER" id="PTHR23019:SF0">
    <property type="entry name" value="NUCLEAR PORE MEMBRANE GLYCOPROTEIN 210"/>
    <property type="match status" value="1"/>
</dbReference>
<keyword evidence="4" id="KW-0378">Hydrolase</keyword>
<dbReference type="SUPFAM" id="SSF55486">
    <property type="entry name" value="Metalloproteases ('zincins'), catalytic domain"/>
    <property type="match status" value="1"/>
</dbReference>
<dbReference type="Pfam" id="PF01457">
    <property type="entry name" value="Peptidase_M8"/>
    <property type="match status" value="1"/>
</dbReference>
<dbReference type="Gene3D" id="2.60.40.1080">
    <property type="match status" value="4"/>
</dbReference>
<evidence type="ECO:0000256" key="4">
    <source>
        <dbReference type="ARBA" id="ARBA00022801"/>
    </source>
</evidence>
<evidence type="ECO:0000256" key="7">
    <source>
        <dbReference type="SAM" id="MobiDB-lite"/>
    </source>
</evidence>
<dbReference type="GO" id="GO:0046872">
    <property type="term" value="F:metal ion binding"/>
    <property type="evidence" value="ECO:0007669"/>
    <property type="project" value="UniProtKB-KW"/>
</dbReference>
<dbReference type="InterPro" id="IPR045197">
    <property type="entry name" value="NUP210-like"/>
</dbReference>
<dbReference type="GO" id="GO:0016020">
    <property type="term" value="C:membrane"/>
    <property type="evidence" value="ECO:0007669"/>
    <property type="project" value="InterPro"/>
</dbReference>
<reference evidence="10 11" key="1">
    <citation type="submission" date="2019-10" db="EMBL/GenBank/DDBJ databases">
        <title>Deinococcus sp. isolated from soil.</title>
        <authorList>
            <person name="Li Y."/>
            <person name="Wang J."/>
        </authorList>
    </citation>
    <scope>NUCLEOTIDE SEQUENCE [LARGE SCALE GENOMIC DNA]</scope>
    <source>
        <strain evidence="10 11">SDU3-2</strain>
    </source>
</reference>
<keyword evidence="8" id="KW-0732">Signal</keyword>
<organism evidence="10 11">
    <name type="scientific">Deinococcus terrestris</name>
    <dbReference type="NCBI Taxonomy" id="2651870"/>
    <lineage>
        <taxon>Bacteria</taxon>
        <taxon>Thermotogati</taxon>
        <taxon>Deinococcota</taxon>
        <taxon>Deinococci</taxon>
        <taxon>Deinococcales</taxon>
        <taxon>Deinococcaceae</taxon>
        <taxon>Deinococcus</taxon>
    </lineage>
</organism>
<evidence type="ECO:0000256" key="6">
    <source>
        <dbReference type="ARBA" id="ARBA00023049"/>
    </source>
</evidence>
<evidence type="ECO:0000256" key="3">
    <source>
        <dbReference type="ARBA" id="ARBA00022723"/>
    </source>
</evidence>
<feature type="chain" id="PRO_5031323117" description="BIG2 domain-containing protein" evidence="8">
    <location>
        <begin position="25"/>
        <end position="661"/>
    </location>
</feature>
<feature type="domain" description="BIG2" evidence="9">
    <location>
        <begin position="312"/>
        <end position="390"/>
    </location>
</feature>
<keyword evidence="11" id="KW-1185">Reference proteome</keyword>
<dbReference type="PANTHER" id="PTHR23019">
    <property type="entry name" value="NUCLEAR PORE MEMBRANE GLYCOPROTEIN GP210-RELATED"/>
    <property type="match status" value="1"/>
</dbReference>
<dbReference type="Proteomes" id="UP000484842">
    <property type="component" value="Unassembled WGS sequence"/>
</dbReference>
<comment type="cofactor">
    <cofactor evidence="1">
        <name>Zn(2+)</name>
        <dbReference type="ChEBI" id="CHEBI:29105"/>
    </cofactor>
</comment>
<dbReference type="SMART" id="SM00635">
    <property type="entry name" value="BID_2"/>
    <property type="match status" value="4"/>
</dbReference>
<dbReference type="InterPro" id="IPR024079">
    <property type="entry name" value="MetalloPept_cat_dom_sf"/>
</dbReference>
<keyword evidence="6" id="KW-0482">Metalloprotease</keyword>
<feature type="domain" description="BIG2" evidence="9">
    <location>
        <begin position="41"/>
        <end position="116"/>
    </location>
</feature>
<feature type="domain" description="BIG2" evidence="9">
    <location>
        <begin position="225"/>
        <end position="301"/>
    </location>
</feature>
<sequence>MHPVLRLTLCLALGLTACTSPSTAPRPDTTTPPPAMAPTPSITRLSLDAPAFELTVGARRSVRATVQGAGNFNPAVTWASDRPSVASVDGQGQVSAAGAGIATVTATSVQDPSRKASLTVTVTAPPAPVPGPVAPTVTGMSLSHTALKLTVGGTQAVTATVQGTGNFNPAVTWTTSNAGVAGVDAAGRVTAAAPGTATVTATSAGDPSQRASLTVTVIAPVPTATVTGVVLSPTNLNLTTGGTQSVTATVQGTGNFDPAVTWTTSNAGVAGVDAGGRVTAAAPGQATITATSVGDPSRRASLTVTVSAPAPTVTGVTLSPASLTLTAGGSQPVTATVQGTGSFDRNVTWFTSNPGVVGVDGSGRVSAVAPGTATVTAVSVGDSSRRASLTVTVVAAPQSPAPTSDPFAITVVFPNGTLLTPAQQAAFTGAAARWSQVIAAGLPDVAGVQISTGARVTVDDLTIVASSVPIDGPGKVLGQAGPRQVRPGTSLPLWGEMQFDSADLASMEANGTLTGVILHEMGHVLGIGTLWNRFLAADAASCTAATQVQYTGAAGLREYRALGGLAAAVPVEDGYGEGTKCGHWKKSVFGAELMTGFVSRGQMPLSRLTLGALADLGYSVNYAAADAYALSNVAAQGLDTFPIVERLITPDGVLDEPLHRH</sequence>
<evidence type="ECO:0000259" key="9">
    <source>
        <dbReference type="SMART" id="SM00635"/>
    </source>
</evidence>
<keyword evidence="2" id="KW-0645">Protease</keyword>
<dbReference type="Pfam" id="PF02368">
    <property type="entry name" value="Big_2"/>
    <property type="match status" value="4"/>
</dbReference>
<feature type="compositionally biased region" description="Low complexity" evidence="7">
    <location>
        <begin position="20"/>
        <end position="29"/>
    </location>
</feature>
<feature type="region of interest" description="Disordered" evidence="7">
    <location>
        <begin position="20"/>
        <end position="41"/>
    </location>
</feature>
<dbReference type="GO" id="GO:0006508">
    <property type="term" value="P:proteolysis"/>
    <property type="evidence" value="ECO:0007669"/>
    <property type="project" value="UniProtKB-KW"/>
</dbReference>
<dbReference type="RefSeq" id="WP_152871239.1">
    <property type="nucleotide sequence ID" value="NZ_WBSL01000003.1"/>
</dbReference>
<dbReference type="GO" id="GO:0004222">
    <property type="term" value="F:metalloendopeptidase activity"/>
    <property type="evidence" value="ECO:0007669"/>
    <property type="project" value="InterPro"/>
</dbReference>
<evidence type="ECO:0000256" key="1">
    <source>
        <dbReference type="ARBA" id="ARBA00001947"/>
    </source>
</evidence>
<evidence type="ECO:0000313" key="11">
    <source>
        <dbReference type="Proteomes" id="UP000484842"/>
    </source>
</evidence>